<dbReference type="PROSITE" id="PS51634">
    <property type="entry name" value="CRC"/>
    <property type="match status" value="1"/>
</dbReference>
<accession>A0A8T0MMB0</accession>
<evidence type="ECO:0000313" key="5">
    <source>
        <dbReference type="EMBL" id="KAG2536459.1"/>
    </source>
</evidence>
<dbReference type="InterPro" id="IPR005172">
    <property type="entry name" value="CRC"/>
</dbReference>
<dbReference type="InterPro" id="IPR033467">
    <property type="entry name" value="Tesmin/TSO1-like_CXC"/>
</dbReference>
<comment type="caution">
    <text evidence="5">The sequence shown here is derived from an EMBL/GenBank/DDBJ whole genome shotgun (WGS) entry which is preliminary data.</text>
</comment>
<dbReference type="GO" id="GO:0005634">
    <property type="term" value="C:nucleus"/>
    <property type="evidence" value="ECO:0007669"/>
    <property type="project" value="UniProtKB-SubCell"/>
</dbReference>
<comment type="similarity">
    <text evidence="2">Belongs to the lin-54 family.</text>
</comment>
<reference evidence="5" key="1">
    <citation type="submission" date="2020-05" db="EMBL/GenBank/DDBJ databases">
        <title>WGS assembly of Panicum virgatum.</title>
        <authorList>
            <person name="Lovell J.T."/>
            <person name="Jenkins J."/>
            <person name="Shu S."/>
            <person name="Juenger T.E."/>
            <person name="Schmutz J."/>
        </authorList>
    </citation>
    <scope>NUCLEOTIDE SEQUENCE</scope>
    <source>
        <strain evidence="5">AP13</strain>
    </source>
</reference>
<gene>
    <name evidence="5" type="ORF">PVAP13_9NG174500</name>
</gene>
<sequence length="753" mass="80851">MDPPESPPAPAGRPPSAAVSLYEDSPVFDFINSLSPIATPKLLGSAQNVQLFKSSDLVPASSIFTSPQVNPQKEYKPGTRDGYVQLSQGLSPNCQTNQIGISSCYGSPTIASEKCSPSEYATILSQPIPLGSEILGDAKKQDTDGKVDHSPDMGQIKLSSTCYDQNGVDQLDSSTSGRNVQENELTKQYNDDQAACSLSHLISRSGTGDGVMSKLDLSLEAQQLSWKLRSDVIFSKSIMPMAQGNLEDSRRKLLDGSTGCYIQSAADDTHVYYAGAAEGAATNHDPQMLPGVIQSQLVSNEYFFDAFKVPSDGMALSEHHCGGMNRRSLFNEKVQTSDLSGQSVSNLHHTNICGDNYLKPSRSPVYALPGIGLHLNSVVSNASNNMPFTSNPPLPPEHNSPPTIVSCSETGLYSSEVNTLIHDDHSSQKTMPSADESCQESYKKKRRKLQNGDGGSCKRCSCKKSKCLKLYCTCFAAKVYCSGLCSCQGCLNNHTHEETVSCIRKRTESLNPLAFAPTVTRACDSGSDFGDDSNNTPASARHKRGCNCRKSSCLKKYCECFQSGVGCSMSCRCASCKNSFGQRVLLLTTEKMEKEAKSKGTRSKEEKLAFDKQVVISQSGDPPSTEDLFATPSLEPCRSSNLLPSTCSEPPVSTAGCSSQLRNSQSPMKADVLLSPSETCAMEPILVDGLSNIQEVSSSCTTRVKVVSPNKKRVSPLQTGPGLSPIGRSGRKLVLKSIPSFPSLTGDADSEPH</sequence>
<evidence type="ECO:0000259" key="4">
    <source>
        <dbReference type="PROSITE" id="PS51634"/>
    </source>
</evidence>
<dbReference type="InterPro" id="IPR044522">
    <property type="entry name" value="TSO1-like"/>
</dbReference>
<dbReference type="SMART" id="SM01114">
    <property type="entry name" value="CXC"/>
    <property type="match status" value="2"/>
</dbReference>
<comment type="subcellular location">
    <subcellularLocation>
        <location evidence="1">Nucleus</location>
    </subcellularLocation>
</comment>
<name>A0A8T0MMB0_PANVG</name>
<evidence type="ECO:0000256" key="3">
    <source>
        <dbReference type="ARBA" id="ARBA00023242"/>
    </source>
</evidence>
<dbReference type="Pfam" id="PF03638">
    <property type="entry name" value="TCR"/>
    <property type="match status" value="2"/>
</dbReference>
<proteinExistence type="inferred from homology"/>
<dbReference type="Proteomes" id="UP000823388">
    <property type="component" value="Chromosome 9N"/>
</dbReference>
<feature type="domain" description="CRC" evidence="4">
    <location>
        <begin position="456"/>
        <end position="581"/>
    </location>
</feature>
<dbReference type="EMBL" id="CM029054">
    <property type="protein sequence ID" value="KAG2536459.1"/>
    <property type="molecule type" value="Genomic_DNA"/>
</dbReference>
<evidence type="ECO:0000313" key="6">
    <source>
        <dbReference type="Proteomes" id="UP000823388"/>
    </source>
</evidence>
<keyword evidence="3" id="KW-0539">Nucleus</keyword>
<dbReference type="AlphaFoldDB" id="A0A8T0MMB0"/>
<dbReference type="GO" id="GO:0003700">
    <property type="term" value="F:DNA-binding transcription factor activity"/>
    <property type="evidence" value="ECO:0007669"/>
    <property type="project" value="InterPro"/>
</dbReference>
<dbReference type="PANTHER" id="PTHR46159:SF11">
    <property type="entry name" value="PROTEIN TESMIN_TSO1-LIKE CXC 2"/>
    <property type="match status" value="1"/>
</dbReference>
<protein>
    <recommendedName>
        <fullName evidence="4">CRC domain-containing protein</fullName>
    </recommendedName>
</protein>
<keyword evidence="6" id="KW-1185">Reference proteome</keyword>
<organism evidence="5 6">
    <name type="scientific">Panicum virgatum</name>
    <name type="common">Blackwell switchgrass</name>
    <dbReference type="NCBI Taxonomy" id="38727"/>
    <lineage>
        <taxon>Eukaryota</taxon>
        <taxon>Viridiplantae</taxon>
        <taxon>Streptophyta</taxon>
        <taxon>Embryophyta</taxon>
        <taxon>Tracheophyta</taxon>
        <taxon>Spermatophyta</taxon>
        <taxon>Magnoliopsida</taxon>
        <taxon>Liliopsida</taxon>
        <taxon>Poales</taxon>
        <taxon>Poaceae</taxon>
        <taxon>PACMAD clade</taxon>
        <taxon>Panicoideae</taxon>
        <taxon>Panicodae</taxon>
        <taxon>Paniceae</taxon>
        <taxon>Panicinae</taxon>
        <taxon>Panicum</taxon>
        <taxon>Panicum sect. Hiantes</taxon>
    </lineage>
</organism>
<evidence type="ECO:0000256" key="2">
    <source>
        <dbReference type="ARBA" id="ARBA00007267"/>
    </source>
</evidence>
<evidence type="ECO:0000256" key="1">
    <source>
        <dbReference type="ARBA" id="ARBA00004123"/>
    </source>
</evidence>
<dbReference type="PANTHER" id="PTHR46159">
    <property type="entry name" value="PROTEIN TESMIN/TSO1-LIKE CXC 2"/>
    <property type="match status" value="1"/>
</dbReference>